<dbReference type="PROSITE" id="PS51257">
    <property type="entry name" value="PROKAR_LIPOPROTEIN"/>
    <property type="match status" value="1"/>
</dbReference>
<dbReference type="STRING" id="1385521.N803_16195"/>
<evidence type="ECO:0000256" key="2">
    <source>
        <dbReference type="SAM" id="SignalP"/>
    </source>
</evidence>
<reference evidence="4 5" key="1">
    <citation type="submission" date="2013-08" db="EMBL/GenBank/DDBJ databases">
        <title>The genome sequence of Knoellia subterranea.</title>
        <authorList>
            <person name="Zhu W."/>
            <person name="Wang G."/>
        </authorList>
    </citation>
    <scope>NUCLEOTIDE SEQUENCE [LARGE SCALE GENOMIC DNA]</scope>
    <source>
        <strain evidence="4 5">KCTC 19937</strain>
    </source>
</reference>
<feature type="chain" id="PRO_5005417803" description="VWFA domain-containing protein" evidence="2">
    <location>
        <begin position="23"/>
        <end position="547"/>
    </location>
</feature>
<dbReference type="eggNOG" id="COG2304">
    <property type="taxonomic scope" value="Bacteria"/>
</dbReference>
<evidence type="ECO:0000256" key="1">
    <source>
        <dbReference type="SAM" id="MobiDB-lite"/>
    </source>
</evidence>
<evidence type="ECO:0000259" key="3">
    <source>
        <dbReference type="PROSITE" id="PS50234"/>
    </source>
</evidence>
<dbReference type="InterPro" id="IPR022156">
    <property type="entry name" value="Uncharacterised_YfbK_N"/>
</dbReference>
<proteinExistence type="predicted"/>
<feature type="domain" description="VWFA" evidence="3">
    <location>
        <begin position="192"/>
        <end position="370"/>
    </location>
</feature>
<dbReference type="InterPro" id="IPR021908">
    <property type="entry name" value="YfbK_C"/>
</dbReference>
<dbReference type="SUPFAM" id="SSF53300">
    <property type="entry name" value="vWA-like"/>
    <property type="match status" value="1"/>
</dbReference>
<dbReference type="Gene3D" id="3.40.50.410">
    <property type="entry name" value="von Willebrand factor, type A domain"/>
    <property type="match status" value="1"/>
</dbReference>
<evidence type="ECO:0000313" key="4">
    <source>
        <dbReference type="EMBL" id="KGN36955.1"/>
    </source>
</evidence>
<dbReference type="Pfam" id="PF12034">
    <property type="entry name" value="YfbK_C"/>
    <property type="match status" value="1"/>
</dbReference>
<dbReference type="InterPro" id="IPR051266">
    <property type="entry name" value="CLCR"/>
</dbReference>
<gene>
    <name evidence="4" type="ORF">N803_16195</name>
</gene>
<protein>
    <recommendedName>
        <fullName evidence="3">VWFA domain-containing protein</fullName>
    </recommendedName>
</protein>
<feature type="compositionally biased region" description="Low complexity" evidence="1">
    <location>
        <begin position="48"/>
        <end position="71"/>
    </location>
</feature>
<sequence>MKPLGAVALAALVVLAAGCSGAGDTDIAAVDAGSYYENYESQDTDSMTGSSSSAAAGSAGTSGAPGAPGASQPYGPDQRAPGVLEDNTFVDAGTSTFLDPRERPQSTFAVDVDNGSYRVARTLLDEGHLPPQESVRVEEWVNSFDSGFPAPQRDDLELRSDQAITPDRDGTRLVRIGLQGREVPDEEWAPVAVTMVVDTSGSMDIGSRLGLVKASLALLVQNLRSDDTIAIVTYQTDAEPLLEPTPVRRADTILGAIEHLKAGGSTNLEAGLMLGYDQAREAARPGAINVVLLASDGVANVGVTDGGQLATAIRDNGRNGIHLVTVGYGMGNYNDHLMEQLADRGDGFYAYVDTFEEAKQLFVRDLRATLTPIAKDAKIQVEFDPETVAAYRLIGYENRALDDADFNDPSVDAGEVGSGHRVTALYEVRPTARAREGDRLGTARVRWQPVSTVAGLSEEQDNDDAKTVAVQREDAISLTLGPAASAHGTLGVAAAVADIADYVKHGVRDGEVPARDGLQRRIDALVEESTPGATELAALWAEVVEAR</sequence>
<evidence type="ECO:0000313" key="5">
    <source>
        <dbReference type="Proteomes" id="UP000030011"/>
    </source>
</evidence>
<keyword evidence="2" id="KW-0732">Signal</keyword>
<dbReference type="AlphaFoldDB" id="A0A0A0JHQ5"/>
<dbReference type="Proteomes" id="UP000030011">
    <property type="component" value="Unassembled WGS sequence"/>
</dbReference>
<keyword evidence="5" id="KW-1185">Reference proteome</keyword>
<accession>A0A0A0JHQ5</accession>
<dbReference type="SMART" id="SM00327">
    <property type="entry name" value="VWA"/>
    <property type="match status" value="1"/>
</dbReference>
<dbReference type="PANTHER" id="PTHR10579:SF43">
    <property type="entry name" value="ZINC FINGER (C3HC4-TYPE RING FINGER) FAMILY PROTEIN"/>
    <property type="match status" value="1"/>
</dbReference>
<dbReference type="InterPro" id="IPR002035">
    <property type="entry name" value="VWF_A"/>
</dbReference>
<dbReference type="Pfam" id="PF12450">
    <property type="entry name" value="vWF_A"/>
    <property type="match status" value="1"/>
</dbReference>
<dbReference type="PANTHER" id="PTHR10579">
    <property type="entry name" value="CALCIUM-ACTIVATED CHLORIDE CHANNEL REGULATOR"/>
    <property type="match status" value="1"/>
</dbReference>
<dbReference type="Pfam" id="PF00092">
    <property type="entry name" value="VWA"/>
    <property type="match status" value="1"/>
</dbReference>
<feature type="region of interest" description="Disordered" evidence="1">
    <location>
        <begin position="40"/>
        <end position="84"/>
    </location>
</feature>
<dbReference type="OrthoDB" id="9805121at2"/>
<organism evidence="4 5">
    <name type="scientific">Knoellia subterranea KCTC 19937</name>
    <dbReference type="NCBI Taxonomy" id="1385521"/>
    <lineage>
        <taxon>Bacteria</taxon>
        <taxon>Bacillati</taxon>
        <taxon>Actinomycetota</taxon>
        <taxon>Actinomycetes</taxon>
        <taxon>Micrococcales</taxon>
        <taxon>Intrasporangiaceae</taxon>
        <taxon>Knoellia</taxon>
    </lineage>
</organism>
<dbReference type="PROSITE" id="PS50234">
    <property type="entry name" value="VWFA"/>
    <property type="match status" value="1"/>
</dbReference>
<dbReference type="RefSeq" id="WP_052112249.1">
    <property type="nucleotide sequence ID" value="NZ_AVPK01000007.1"/>
</dbReference>
<name>A0A0A0JHQ5_9MICO</name>
<comment type="caution">
    <text evidence="4">The sequence shown here is derived from an EMBL/GenBank/DDBJ whole genome shotgun (WGS) entry which is preliminary data.</text>
</comment>
<dbReference type="EMBL" id="AVPK01000007">
    <property type="protein sequence ID" value="KGN36955.1"/>
    <property type="molecule type" value="Genomic_DNA"/>
</dbReference>
<feature type="signal peptide" evidence="2">
    <location>
        <begin position="1"/>
        <end position="22"/>
    </location>
</feature>
<dbReference type="InterPro" id="IPR036465">
    <property type="entry name" value="vWFA_dom_sf"/>
</dbReference>